<dbReference type="InterPro" id="IPR029058">
    <property type="entry name" value="AB_hydrolase_fold"/>
</dbReference>
<dbReference type="EMBL" id="CAFBLM010000011">
    <property type="protein sequence ID" value="CAB4863947.1"/>
    <property type="molecule type" value="Genomic_DNA"/>
</dbReference>
<sequence>MATWIGQSDSERFAAIVPGGGVNLVDPTFQRFPIPIYAYHGTKDEFAFYNGIGGIPNKPDPVNKGKSAFFGGVEDVMTYWAKVNGCQPTFTDTKLTSDAILRSWAGCQAATQVLLAVDGGHTFPGGATRLDGTLGKTVTSVNMADLMLNWFDTQKKA</sequence>
<dbReference type="AlphaFoldDB" id="A0A6J7CZB8"/>
<reference evidence="1" key="1">
    <citation type="submission" date="2020-05" db="EMBL/GenBank/DDBJ databases">
        <authorList>
            <person name="Chiriac C."/>
            <person name="Salcher M."/>
            <person name="Ghai R."/>
            <person name="Kavagutti S V."/>
        </authorList>
    </citation>
    <scope>NUCLEOTIDE SEQUENCE</scope>
</reference>
<organism evidence="1">
    <name type="scientific">freshwater metagenome</name>
    <dbReference type="NCBI Taxonomy" id="449393"/>
    <lineage>
        <taxon>unclassified sequences</taxon>
        <taxon>metagenomes</taxon>
        <taxon>ecological metagenomes</taxon>
    </lineage>
</organism>
<accession>A0A6J7CZB8</accession>
<proteinExistence type="predicted"/>
<dbReference type="SUPFAM" id="SSF53474">
    <property type="entry name" value="alpha/beta-Hydrolases"/>
    <property type="match status" value="1"/>
</dbReference>
<name>A0A6J7CZB8_9ZZZZ</name>
<gene>
    <name evidence="1" type="ORF">UFOPK3401_00409</name>
</gene>
<evidence type="ECO:0000313" key="1">
    <source>
        <dbReference type="EMBL" id="CAB4863947.1"/>
    </source>
</evidence>
<protein>
    <submittedName>
        <fullName evidence="1">Unannotated protein</fullName>
    </submittedName>
</protein>